<feature type="signal peptide" evidence="1">
    <location>
        <begin position="1"/>
        <end position="42"/>
    </location>
</feature>
<dbReference type="AlphaFoldDB" id="A0AAE1DIH1"/>
<dbReference type="InterPro" id="IPR042089">
    <property type="entry name" value="Peptidase_M13_dom_2"/>
</dbReference>
<dbReference type="PANTHER" id="PTHR11733">
    <property type="entry name" value="ZINC METALLOPROTEASE FAMILY M13 NEPRILYSIN-RELATED"/>
    <property type="match status" value="1"/>
</dbReference>
<dbReference type="Proteomes" id="UP001283361">
    <property type="component" value="Unassembled WGS sequence"/>
</dbReference>
<dbReference type="SUPFAM" id="SSF55486">
    <property type="entry name" value="Metalloproteases ('zincins'), catalytic domain"/>
    <property type="match status" value="1"/>
</dbReference>
<gene>
    <name evidence="3" type="ORF">RRG08_066323</name>
</gene>
<protein>
    <recommendedName>
        <fullName evidence="2">Peptidase M13 N-terminal domain-containing protein</fullName>
    </recommendedName>
</protein>
<dbReference type="Gene3D" id="1.10.1380.10">
    <property type="entry name" value="Neutral endopeptidase , domain2"/>
    <property type="match status" value="1"/>
</dbReference>
<dbReference type="GO" id="GO:0006508">
    <property type="term" value="P:proteolysis"/>
    <property type="evidence" value="ECO:0007669"/>
    <property type="project" value="InterPro"/>
</dbReference>
<dbReference type="GO" id="GO:0004222">
    <property type="term" value="F:metalloendopeptidase activity"/>
    <property type="evidence" value="ECO:0007669"/>
    <property type="project" value="InterPro"/>
</dbReference>
<comment type="caution">
    <text evidence="3">The sequence shown here is derived from an EMBL/GenBank/DDBJ whole genome shotgun (WGS) entry which is preliminary data.</text>
</comment>
<accession>A0AAE1DIH1</accession>
<dbReference type="GO" id="GO:0005886">
    <property type="term" value="C:plasma membrane"/>
    <property type="evidence" value="ECO:0007669"/>
    <property type="project" value="TreeGrafter"/>
</dbReference>
<name>A0AAE1DIH1_9GAST</name>
<dbReference type="Pfam" id="PF05649">
    <property type="entry name" value="Peptidase_M13_N"/>
    <property type="match status" value="1"/>
</dbReference>
<evidence type="ECO:0000256" key="1">
    <source>
        <dbReference type="SAM" id="SignalP"/>
    </source>
</evidence>
<feature type="domain" description="Peptidase M13 N-terminal" evidence="2">
    <location>
        <begin position="92"/>
        <end position="438"/>
    </location>
</feature>
<evidence type="ECO:0000259" key="2">
    <source>
        <dbReference type="Pfam" id="PF05649"/>
    </source>
</evidence>
<sequence length="443" mass="51091">MAVELYTLMKSSRISNAYTNWTIAMVLAGLLFLISLVGHTEASCQTNIEATSPRHKRSTSDCAECCEDVCLTVDCIKEAAQISRSLDKTADPCDNFVNYACGIYFKTNRIRKDRVVVNPFQTMKYDNNKLMKDAILTEIKPTDRPFQRWPKMYFKSCMNTAQIEKIGLQPYLDTTFAKEWPTLLGSAWQNSTNFDIADLNAKYSAVMSNPLILMGSYRNLKNNSNYDIFVGGTGPLGISAGHLTTPRNGTILMAHEKLLRDMAIELGAEPSVAAKDAATYVDMAVALVKIIHRTRKFEETVNEFTMETLPENMTFMDIPRAIRSTFGTMNIRIPRNQKVVIWDYKLSYFNSLEKVLRSYTERDIRNLFGFIYARQRVLVTQKMLDILFELNKVLYDQRLRNSRFDECYRETLYYFQIILSNEFIRHLYSVHERQETKQKVGKN</sequence>
<evidence type="ECO:0000313" key="3">
    <source>
        <dbReference type="EMBL" id="KAK3771811.1"/>
    </source>
</evidence>
<dbReference type="EMBL" id="JAWDGP010003675">
    <property type="protein sequence ID" value="KAK3771811.1"/>
    <property type="molecule type" value="Genomic_DNA"/>
</dbReference>
<dbReference type="PANTHER" id="PTHR11733:SF222">
    <property type="entry name" value="IP12942P"/>
    <property type="match status" value="1"/>
</dbReference>
<keyword evidence="1" id="KW-0732">Signal</keyword>
<proteinExistence type="predicted"/>
<organism evidence="3 4">
    <name type="scientific">Elysia crispata</name>
    <name type="common">lettuce slug</name>
    <dbReference type="NCBI Taxonomy" id="231223"/>
    <lineage>
        <taxon>Eukaryota</taxon>
        <taxon>Metazoa</taxon>
        <taxon>Spiralia</taxon>
        <taxon>Lophotrochozoa</taxon>
        <taxon>Mollusca</taxon>
        <taxon>Gastropoda</taxon>
        <taxon>Heterobranchia</taxon>
        <taxon>Euthyneura</taxon>
        <taxon>Panpulmonata</taxon>
        <taxon>Sacoglossa</taxon>
        <taxon>Placobranchoidea</taxon>
        <taxon>Plakobranchidae</taxon>
        <taxon>Elysia</taxon>
    </lineage>
</organism>
<evidence type="ECO:0000313" key="4">
    <source>
        <dbReference type="Proteomes" id="UP001283361"/>
    </source>
</evidence>
<keyword evidence="4" id="KW-1185">Reference proteome</keyword>
<dbReference type="PROSITE" id="PS51885">
    <property type="entry name" value="NEPRILYSIN"/>
    <property type="match status" value="1"/>
</dbReference>
<reference evidence="3" key="1">
    <citation type="journal article" date="2023" name="G3 (Bethesda)">
        <title>A reference genome for the long-term kleptoplast-retaining sea slug Elysia crispata morphotype clarki.</title>
        <authorList>
            <person name="Eastman K.E."/>
            <person name="Pendleton A.L."/>
            <person name="Shaikh M.A."/>
            <person name="Suttiyut T."/>
            <person name="Ogas R."/>
            <person name="Tomko P."/>
            <person name="Gavelis G."/>
            <person name="Widhalm J.R."/>
            <person name="Wisecaver J.H."/>
        </authorList>
    </citation>
    <scope>NUCLEOTIDE SEQUENCE</scope>
    <source>
        <strain evidence="3">ECLA1</strain>
    </source>
</reference>
<dbReference type="InterPro" id="IPR000718">
    <property type="entry name" value="Peptidase_M13"/>
</dbReference>
<dbReference type="InterPro" id="IPR008753">
    <property type="entry name" value="Peptidase_M13_N"/>
</dbReference>
<feature type="chain" id="PRO_5042015934" description="Peptidase M13 N-terminal domain-containing protein" evidence="1">
    <location>
        <begin position="43"/>
        <end position="443"/>
    </location>
</feature>